<evidence type="ECO:0000313" key="2">
    <source>
        <dbReference type="EMBL" id="KAE9615332.1"/>
    </source>
</evidence>
<keyword evidence="3" id="KW-1185">Reference proteome</keyword>
<reference evidence="3" key="1">
    <citation type="journal article" date="2020" name="Nat. Commun.">
        <title>Genome sequence of the cluster root forming white lupin.</title>
        <authorList>
            <person name="Hufnagel B."/>
            <person name="Marques A."/>
            <person name="Soriano A."/>
            <person name="Marques L."/>
            <person name="Divol F."/>
            <person name="Doumas P."/>
            <person name="Sallet E."/>
            <person name="Mancinotti D."/>
            <person name="Carrere S."/>
            <person name="Marande W."/>
            <person name="Arribat S."/>
            <person name="Keller J."/>
            <person name="Huneau C."/>
            <person name="Blein T."/>
            <person name="Aime D."/>
            <person name="Laguerre M."/>
            <person name="Taylor J."/>
            <person name="Schubert V."/>
            <person name="Nelson M."/>
            <person name="Geu-Flores F."/>
            <person name="Crespi M."/>
            <person name="Gallardo-Guerrero K."/>
            <person name="Delaux P.-M."/>
            <person name="Salse J."/>
            <person name="Berges H."/>
            <person name="Guyot R."/>
            <person name="Gouzy J."/>
            <person name="Peret B."/>
        </authorList>
    </citation>
    <scope>NUCLEOTIDE SEQUENCE [LARGE SCALE GENOMIC DNA]</scope>
    <source>
        <strain evidence="3">cv. Amiga</strain>
    </source>
</reference>
<gene>
    <name evidence="2" type="ORF">Lalb_Chr04g0254111</name>
</gene>
<sequence length="94" mass="10324">MTKAKLVHHMINEAPRNQSKAFSKSILKMPRCLIVIISVVIMVVMMMVVSVMVGVVVVNSLVMMGRLGFGNGIDGRDSGMTVNIVVIIQVWKQP</sequence>
<comment type="caution">
    <text evidence="2">The sequence shown here is derived from an EMBL/GenBank/DDBJ whole genome shotgun (WGS) entry which is preliminary data.</text>
</comment>
<proteinExistence type="predicted"/>
<keyword evidence="1" id="KW-1133">Transmembrane helix</keyword>
<protein>
    <recommendedName>
        <fullName evidence="4">Transmembrane protein</fullName>
    </recommendedName>
</protein>
<keyword evidence="1" id="KW-0812">Transmembrane</keyword>
<evidence type="ECO:0000256" key="1">
    <source>
        <dbReference type="SAM" id="Phobius"/>
    </source>
</evidence>
<evidence type="ECO:0008006" key="4">
    <source>
        <dbReference type="Google" id="ProtNLM"/>
    </source>
</evidence>
<keyword evidence="1" id="KW-0472">Membrane</keyword>
<name>A0A6A4QPF7_LUPAL</name>
<feature type="transmembrane region" description="Helical" evidence="1">
    <location>
        <begin position="32"/>
        <end position="58"/>
    </location>
</feature>
<organism evidence="2 3">
    <name type="scientific">Lupinus albus</name>
    <name type="common">White lupine</name>
    <name type="synonym">Lupinus termis</name>
    <dbReference type="NCBI Taxonomy" id="3870"/>
    <lineage>
        <taxon>Eukaryota</taxon>
        <taxon>Viridiplantae</taxon>
        <taxon>Streptophyta</taxon>
        <taxon>Embryophyta</taxon>
        <taxon>Tracheophyta</taxon>
        <taxon>Spermatophyta</taxon>
        <taxon>Magnoliopsida</taxon>
        <taxon>eudicotyledons</taxon>
        <taxon>Gunneridae</taxon>
        <taxon>Pentapetalae</taxon>
        <taxon>rosids</taxon>
        <taxon>fabids</taxon>
        <taxon>Fabales</taxon>
        <taxon>Fabaceae</taxon>
        <taxon>Papilionoideae</taxon>
        <taxon>50 kb inversion clade</taxon>
        <taxon>genistoids sensu lato</taxon>
        <taxon>core genistoids</taxon>
        <taxon>Genisteae</taxon>
        <taxon>Lupinus</taxon>
    </lineage>
</organism>
<dbReference type="EMBL" id="WOCE01000004">
    <property type="protein sequence ID" value="KAE9615332.1"/>
    <property type="molecule type" value="Genomic_DNA"/>
</dbReference>
<evidence type="ECO:0000313" key="3">
    <source>
        <dbReference type="Proteomes" id="UP000447434"/>
    </source>
</evidence>
<dbReference type="Proteomes" id="UP000447434">
    <property type="component" value="Chromosome 4"/>
</dbReference>
<accession>A0A6A4QPF7</accession>
<dbReference type="AlphaFoldDB" id="A0A6A4QPF7"/>